<accession>A0A183VCB6</accession>
<sequence>MDDPPGNVDSGPPTGWVRLQLEPVDVPLEVDESLLLSTVQSAIPGAHGLYYNENGQKKALRPPDIEKQSKRRHYKLPSIFMKLRSAWFT</sequence>
<evidence type="ECO:0000259" key="1">
    <source>
        <dbReference type="Pfam" id="PF18694"/>
    </source>
</evidence>
<dbReference type="WBParaSite" id="TCNE_0001839001-mRNA-1">
    <property type="protein sequence ID" value="TCNE_0001839001-mRNA-1"/>
    <property type="gene ID" value="TCNE_0001839001"/>
</dbReference>
<evidence type="ECO:0000313" key="4">
    <source>
        <dbReference type="WBParaSite" id="TCNE_0001839001-mRNA-1"/>
    </source>
</evidence>
<gene>
    <name evidence="2" type="ORF">TCNE_LOCUS18386</name>
</gene>
<proteinExistence type="predicted"/>
<dbReference type="Proteomes" id="UP000050794">
    <property type="component" value="Unassembled WGS sequence"/>
</dbReference>
<dbReference type="InterPro" id="IPR041105">
    <property type="entry name" value="TDP-43_N"/>
</dbReference>
<reference evidence="2 3" key="2">
    <citation type="submission" date="2018-11" db="EMBL/GenBank/DDBJ databases">
        <authorList>
            <consortium name="Pathogen Informatics"/>
        </authorList>
    </citation>
    <scope>NUCLEOTIDE SEQUENCE [LARGE SCALE GENOMIC DNA]</scope>
</reference>
<dbReference type="CDD" id="cd19609">
    <property type="entry name" value="NTD_TDP-43"/>
    <property type="match status" value="1"/>
</dbReference>
<organism evidence="3 4">
    <name type="scientific">Toxocara canis</name>
    <name type="common">Canine roundworm</name>
    <dbReference type="NCBI Taxonomy" id="6265"/>
    <lineage>
        <taxon>Eukaryota</taxon>
        <taxon>Metazoa</taxon>
        <taxon>Ecdysozoa</taxon>
        <taxon>Nematoda</taxon>
        <taxon>Chromadorea</taxon>
        <taxon>Rhabditida</taxon>
        <taxon>Spirurina</taxon>
        <taxon>Ascaridomorpha</taxon>
        <taxon>Ascaridoidea</taxon>
        <taxon>Toxocaridae</taxon>
        <taxon>Toxocara</taxon>
    </lineage>
</organism>
<dbReference type="EMBL" id="UYWY01025468">
    <property type="protein sequence ID" value="VDM49707.1"/>
    <property type="molecule type" value="Genomic_DNA"/>
</dbReference>
<dbReference type="AlphaFoldDB" id="A0A183VCB6"/>
<feature type="domain" description="TAR DNA-binding protein 43 N-terminal" evidence="1">
    <location>
        <begin position="22"/>
        <end position="61"/>
    </location>
</feature>
<dbReference type="Pfam" id="PF18694">
    <property type="entry name" value="TDP-43_N"/>
    <property type="match status" value="1"/>
</dbReference>
<evidence type="ECO:0000313" key="3">
    <source>
        <dbReference type="Proteomes" id="UP000050794"/>
    </source>
</evidence>
<reference evidence="4" key="1">
    <citation type="submission" date="2016-06" db="UniProtKB">
        <authorList>
            <consortium name="WormBaseParasite"/>
        </authorList>
    </citation>
    <scope>IDENTIFICATION</scope>
</reference>
<evidence type="ECO:0000313" key="2">
    <source>
        <dbReference type="EMBL" id="VDM49707.1"/>
    </source>
</evidence>
<protein>
    <submittedName>
        <fullName evidence="4">TDP43_N domain-containing protein</fullName>
    </submittedName>
</protein>
<name>A0A183VCB6_TOXCA</name>
<keyword evidence="3" id="KW-1185">Reference proteome</keyword>